<dbReference type="Pfam" id="PF00225">
    <property type="entry name" value="Kinesin"/>
    <property type="match status" value="1"/>
</dbReference>
<dbReference type="PANTHER" id="PTHR47969:SF15">
    <property type="entry name" value="CHROMOSOME-ASSOCIATED KINESIN KIF4A-RELATED"/>
    <property type="match status" value="1"/>
</dbReference>
<comment type="similarity">
    <text evidence="6">Belongs to the TRAFAC class myosin-kinesin ATPase superfamily. Kinesin family.</text>
</comment>
<dbReference type="InterPro" id="IPR027640">
    <property type="entry name" value="Kinesin-like_fam"/>
</dbReference>
<dbReference type="GO" id="GO:0008017">
    <property type="term" value="F:microtubule binding"/>
    <property type="evidence" value="ECO:0007669"/>
    <property type="project" value="InterPro"/>
</dbReference>
<dbReference type="PROSITE" id="PS50067">
    <property type="entry name" value="KINESIN_MOTOR_2"/>
    <property type="match status" value="1"/>
</dbReference>
<sequence length="455" mass="49087">MAGCMPEEAARIGEEEILAADLVTEAPSSAIGSENAGRLTALVQIWMAGGPDVLRQKLLMETAELGDRTSIAESGGGGKINVTLVSLPMEGDLANPIRGVVRCRPCMGLGAETCISLDGARCSIERPGDGIGPKSFEFTAVFDGTASQQQMYDDVGAEMVQHVLEGFSATVMAYGQTGSGKRHSLFGPKPEPDATFSEDGKLGLVPRAAKKLMQAAQSRVRGMRWQIACSYVQIRNEQIFDLLSPQLRECGVQDVQGKADIKGCAEVEVTTKAEFKSLYTLALSRSYIEPSNRTDLIFRFRVQTVDSLGCVVSRILTFVKCKGSERQSKAGAEGMRLREGVQIGMSLSALGNVISSLADRRCRFIPYRDSKLTRLLEDSLGGPAKTVFLAHISPESCCCEESLSTLRYANRAATIGNRPLAMNCEKHEIALLPFQEWLASAEQGPGPEISPAPQR</sequence>
<comment type="caution">
    <text evidence="8">The sequence shown here is derived from an EMBL/GenBank/DDBJ whole genome shotgun (WGS) entry which is preliminary data.</text>
</comment>
<evidence type="ECO:0000256" key="2">
    <source>
        <dbReference type="ARBA" id="ARBA00022490"/>
    </source>
</evidence>
<dbReference type="PRINTS" id="PR00380">
    <property type="entry name" value="KINESINHEAVY"/>
</dbReference>
<dbReference type="PANTHER" id="PTHR47969">
    <property type="entry name" value="CHROMOSOME-ASSOCIATED KINESIN KIF4A-RELATED"/>
    <property type="match status" value="1"/>
</dbReference>
<comment type="caution">
    <text evidence="6">Lacks conserved residue(s) required for the propagation of feature annotation.</text>
</comment>
<proteinExistence type="inferred from homology"/>
<gene>
    <name evidence="8" type="primary">Kif3b</name>
    <name evidence="8" type="ORF">SNAT2548_LOCUS29940</name>
    <name evidence="9" type="ORF">SNAT2548_LOCUS31524</name>
</gene>
<protein>
    <submittedName>
        <fullName evidence="8">Kif3b protein</fullName>
    </submittedName>
</protein>
<evidence type="ECO:0000256" key="5">
    <source>
        <dbReference type="ARBA" id="ARBA00023054"/>
    </source>
</evidence>
<dbReference type="EMBL" id="CAJNDS010002663">
    <property type="protein sequence ID" value="CAE7559538.1"/>
    <property type="molecule type" value="Genomic_DNA"/>
</dbReference>
<keyword evidence="5" id="KW-0175">Coiled coil</keyword>
<dbReference type="CDD" id="cd00106">
    <property type="entry name" value="KISc"/>
    <property type="match status" value="1"/>
</dbReference>
<dbReference type="SUPFAM" id="SSF52540">
    <property type="entry name" value="P-loop containing nucleoside triphosphate hydrolases"/>
    <property type="match status" value="1"/>
</dbReference>
<dbReference type="Proteomes" id="UP000604046">
    <property type="component" value="Unassembled WGS sequence"/>
</dbReference>
<evidence type="ECO:0000313" key="8">
    <source>
        <dbReference type="EMBL" id="CAE7534309.1"/>
    </source>
</evidence>
<name>A0A812TPA5_9DINO</name>
<evidence type="ECO:0000313" key="9">
    <source>
        <dbReference type="EMBL" id="CAE7559538.1"/>
    </source>
</evidence>
<keyword evidence="4" id="KW-0067">ATP-binding</keyword>
<evidence type="ECO:0000259" key="7">
    <source>
        <dbReference type="PROSITE" id="PS50067"/>
    </source>
</evidence>
<dbReference type="InterPro" id="IPR036961">
    <property type="entry name" value="Kinesin_motor_dom_sf"/>
</dbReference>
<evidence type="ECO:0000256" key="6">
    <source>
        <dbReference type="PROSITE-ProRule" id="PRU00283"/>
    </source>
</evidence>
<dbReference type="InterPro" id="IPR027417">
    <property type="entry name" value="P-loop_NTPase"/>
</dbReference>
<dbReference type="GO" id="GO:0005524">
    <property type="term" value="F:ATP binding"/>
    <property type="evidence" value="ECO:0007669"/>
    <property type="project" value="UniProtKB-KW"/>
</dbReference>
<dbReference type="GO" id="GO:0005737">
    <property type="term" value="C:cytoplasm"/>
    <property type="evidence" value="ECO:0007669"/>
    <property type="project" value="UniProtKB-SubCell"/>
</dbReference>
<feature type="domain" description="Kinesin motor" evidence="7">
    <location>
        <begin position="96"/>
        <end position="415"/>
    </location>
</feature>
<reference evidence="8" key="1">
    <citation type="submission" date="2021-02" db="EMBL/GenBank/DDBJ databases">
        <authorList>
            <person name="Dougan E. K."/>
            <person name="Rhodes N."/>
            <person name="Thang M."/>
            <person name="Chan C."/>
        </authorList>
    </citation>
    <scope>NUCLEOTIDE SEQUENCE</scope>
</reference>
<dbReference type="SMART" id="SM00129">
    <property type="entry name" value="KISc"/>
    <property type="match status" value="1"/>
</dbReference>
<dbReference type="GO" id="GO:0005875">
    <property type="term" value="C:microtubule associated complex"/>
    <property type="evidence" value="ECO:0007669"/>
    <property type="project" value="TreeGrafter"/>
</dbReference>
<evidence type="ECO:0000256" key="3">
    <source>
        <dbReference type="ARBA" id="ARBA00022741"/>
    </source>
</evidence>
<dbReference type="GO" id="GO:0051231">
    <property type="term" value="P:spindle elongation"/>
    <property type="evidence" value="ECO:0007669"/>
    <property type="project" value="TreeGrafter"/>
</dbReference>
<evidence type="ECO:0000256" key="1">
    <source>
        <dbReference type="ARBA" id="ARBA00004496"/>
    </source>
</evidence>
<keyword evidence="2" id="KW-0963">Cytoplasm</keyword>
<comment type="subcellular location">
    <subcellularLocation>
        <location evidence="1">Cytoplasm</location>
    </subcellularLocation>
</comment>
<dbReference type="EMBL" id="CAJNDS010002584">
    <property type="protein sequence ID" value="CAE7534309.1"/>
    <property type="molecule type" value="Genomic_DNA"/>
</dbReference>
<dbReference type="OrthoDB" id="448344at2759"/>
<dbReference type="InterPro" id="IPR001752">
    <property type="entry name" value="Kinesin_motor_dom"/>
</dbReference>
<dbReference type="GO" id="GO:0007018">
    <property type="term" value="P:microtubule-based movement"/>
    <property type="evidence" value="ECO:0007669"/>
    <property type="project" value="InterPro"/>
</dbReference>
<dbReference type="GO" id="GO:0003777">
    <property type="term" value="F:microtubule motor activity"/>
    <property type="evidence" value="ECO:0007669"/>
    <property type="project" value="InterPro"/>
</dbReference>
<evidence type="ECO:0000256" key="4">
    <source>
        <dbReference type="ARBA" id="ARBA00022840"/>
    </source>
</evidence>
<accession>A0A812TPA5</accession>
<organism evidence="8 10">
    <name type="scientific">Symbiodinium natans</name>
    <dbReference type="NCBI Taxonomy" id="878477"/>
    <lineage>
        <taxon>Eukaryota</taxon>
        <taxon>Sar</taxon>
        <taxon>Alveolata</taxon>
        <taxon>Dinophyceae</taxon>
        <taxon>Suessiales</taxon>
        <taxon>Symbiodiniaceae</taxon>
        <taxon>Symbiodinium</taxon>
    </lineage>
</organism>
<keyword evidence="10" id="KW-1185">Reference proteome</keyword>
<dbReference type="Gene3D" id="3.40.850.10">
    <property type="entry name" value="Kinesin motor domain"/>
    <property type="match status" value="1"/>
</dbReference>
<evidence type="ECO:0000313" key="10">
    <source>
        <dbReference type="Proteomes" id="UP000604046"/>
    </source>
</evidence>
<keyword evidence="3" id="KW-0547">Nucleotide-binding</keyword>
<dbReference type="GO" id="GO:0007052">
    <property type="term" value="P:mitotic spindle organization"/>
    <property type="evidence" value="ECO:0007669"/>
    <property type="project" value="TreeGrafter"/>
</dbReference>
<dbReference type="AlphaFoldDB" id="A0A812TPA5"/>